<protein>
    <submittedName>
        <fullName evidence="1">Uncharacterized protein</fullName>
    </submittedName>
</protein>
<reference evidence="1" key="1">
    <citation type="submission" date="2014-11" db="EMBL/GenBank/DDBJ databases">
        <authorList>
            <person name="Amaro Gonzalez C."/>
        </authorList>
    </citation>
    <scope>NUCLEOTIDE SEQUENCE</scope>
</reference>
<accession>A0A0E9PGA8</accession>
<proteinExistence type="predicted"/>
<evidence type="ECO:0000313" key="1">
    <source>
        <dbReference type="EMBL" id="JAH03661.1"/>
    </source>
</evidence>
<organism evidence="1">
    <name type="scientific">Anguilla anguilla</name>
    <name type="common">European freshwater eel</name>
    <name type="synonym">Muraena anguilla</name>
    <dbReference type="NCBI Taxonomy" id="7936"/>
    <lineage>
        <taxon>Eukaryota</taxon>
        <taxon>Metazoa</taxon>
        <taxon>Chordata</taxon>
        <taxon>Craniata</taxon>
        <taxon>Vertebrata</taxon>
        <taxon>Euteleostomi</taxon>
        <taxon>Actinopterygii</taxon>
        <taxon>Neopterygii</taxon>
        <taxon>Teleostei</taxon>
        <taxon>Anguilliformes</taxon>
        <taxon>Anguillidae</taxon>
        <taxon>Anguilla</taxon>
    </lineage>
</organism>
<dbReference type="EMBL" id="GBXM01104916">
    <property type="protein sequence ID" value="JAH03661.1"/>
    <property type="molecule type" value="Transcribed_RNA"/>
</dbReference>
<dbReference type="AlphaFoldDB" id="A0A0E9PGA8"/>
<dbReference type="EMBL" id="GBXM01098192">
    <property type="protein sequence ID" value="JAH10385.1"/>
    <property type="molecule type" value="Transcribed_RNA"/>
</dbReference>
<reference evidence="1" key="2">
    <citation type="journal article" date="2015" name="Fish Shellfish Immunol.">
        <title>Early steps in the European eel (Anguilla anguilla)-Vibrio vulnificus interaction in the gills: Role of the RtxA13 toxin.</title>
        <authorList>
            <person name="Callol A."/>
            <person name="Pajuelo D."/>
            <person name="Ebbesson L."/>
            <person name="Teles M."/>
            <person name="MacKenzie S."/>
            <person name="Amaro C."/>
        </authorList>
    </citation>
    <scope>NUCLEOTIDE SEQUENCE</scope>
</reference>
<sequence>MTSISHTAVKVQLSVTLNWSSGTYQTIPNRENLIDSGFCEELYKFYKLQGDDSITW</sequence>
<name>A0A0E9PGA8_ANGAN</name>